<protein>
    <submittedName>
        <fullName evidence="1">Metalloprotease secretion chaperone CpaB</fullName>
    </submittedName>
</protein>
<dbReference type="GO" id="GO:0006508">
    <property type="term" value="P:proteolysis"/>
    <property type="evidence" value="ECO:0007669"/>
    <property type="project" value="UniProtKB-KW"/>
</dbReference>
<dbReference type="Proteomes" id="UP000253940">
    <property type="component" value="Chromosome"/>
</dbReference>
<gene>
    <name evidence="1" type="primary">cpaB</name>
    <name evidence="1" type="ORF">HYN46_14615</name>
</gene>
<dbReference type="EMBL" id="CP031222">
    <property type="protein sequence ID" value="AXI03964.1"/>
    <property type="molecule type" value="Genomic_DNA"/>
</dbReference>
<accession>A0A345P9K5</accession>
<dbReference type="KEGG" id="mbah:HYN46_14615"/>
<sequence length="232" mass="25955">MTSKQMKRLILILIVLVIITIALVWGFKPNLSGESTVSTSVAASGMPMNQSQSATHTAITAKRQTSAELLKASQQRRPQYRFDAQRLAEALHQQVIMQRSDAKTVVQHFALLNDTQLKDGRSFVQYDPYTIEGKFVGDHIKIDIPNTGRSYDGTITDVEKVDDDIVRWRGDLDGVNGQMSNFTVTQTMKDQYAIAVFHTPTGEYIMESKNGYGWVTTGSAETLNDEMKEHAH</sequence>
<evidence type="ECO:0000313" key="2">
    <source>
        <dbReference type="Proteomes" id="UP000253940"/>
    </source>
</evidence>
<evidence type="ECO:0000313" key="1">
    <source>
        <dbReference type="EMBL" id="AXI03964.1"/>
    </source>
</evidence>
<keyword evidence="1" id="KW-0645">Protease</keyword>
<dbReference type="AlphaFoldDB" id="A0A345P9K5"/>
<keyword evidence="1" id="KW-0378">Hydrolase</keyword>
<keyword evidence="1" id="KW-0482">Metalloprotease</keyword>
<dbReference type="NCBIfam" id="NF033512">
    <property type="entry name" value="T2SS_chap_CpaB"/>
    <property type="match status" value="1"/>
</dbReference>
<dbReference type="GO" id="GO:0008237">
    <property type="term" value="F:metallopeptidase activity"/>
    <property type="evidence" value="ECO:0007669"/>
    <property type="project" value="UniProtKB-KW"/>
</dbReference>
<reference evidence="1 2" key="1">
    <citation type="submission" date="2018-07" db="EMBL/GenBank/DDBJ databases">
        <title>Genome sequencing of Moraxellaceae gen. HYN0046.</title>
        <authorList>
            <person name="Kim M."/>
            <person name="Yi H."/>
        </authorList>
    </citation>
    <scope>NUCLEOTIDE SEQUENCE [LARGE SCALE GENOMIC DNA]</scope>
    <source>
        <strain evidence="1 2">HYN0046</strain>
    </source>
</reference>
<proteinExistence type="predicted"/>
<keyword evidence="2" id="KW-1185">Reference proteome</keyword>
<dbReference type="RefSeq" id="WP_114900072.1">
    <property type="nucleotide sequence ID" value="NZ_CP031222.1"/>
</dbReference>
<dbReference type="OrthoDB" id="6710155at2"/>
<name>A0A345P9K5_9GAMM</name>
<organism evidence="1 2">
    <name type="scientific">Aquirhabdus parva</name>
    <dbReference type="NCBI Taxonomy" id="2283318"/>
    <lineage>
        <taxon>Bacteria</taxon>
        <taxon>Pseudomonadati</taxon>
        <taxon>Pseudomonadota</taxon>
        <taxon>Gammaproteobacteria</taxon>
        <taxon>Moraxellales</taxon>
        <taxon>Moraxellaceae</taxon>
        <taxon>Aquirhabdus</taxon>
    </lineage>
</organism>